<dbReference type="OrthoDB" id="2675797at2759"/>
<evidence type="ECO:0000313" key="1">
    <source>
        <dbReference type="EMBL" id="KAG1778082.1"/>
    </source>
</evidence>
<proteinExistence type="predicted"/>
<comment type="caution">
    <text evidence="1">The sequence shown here is derived from an EMBL/GenBank/DDBJ whole genome shotgun (WGS) entry which is preliminary data.</text>
</comment>
<organism evidence="1 2">
    <name type="scientific">Suillus placidus</name>
    <dbReference type="NCBI Taxonomy" id="48579"/>
    <lineage>
        <taxon>Eukaryota</taxon>
        <taxon>Fungi</taxon>
        <taxon>Dikarya</taxon>
        <taxon>Basidiomycota</taxon>
        <taxon>Agaricomycotina</taxon>
        <taxon>Agaricomycetes</taxon>
        <taxon>Agaricomycetidae</taxon>
        <taxon>Boletales</taxon>
        <taxon>Suillineae</taxon>
        <taxon>Suillaceae</taxon>
        <taxon>Suillus</taxon>
    </lineage>
</organism>
<gene>
    <name evidence="1" type="ORF">EV702DRAFT_1044780</name>
</gene>
<keyword evidence="2" id="KW-1185">Reference proteome</keyword>
<dbReference type="EMBL" id="JABBWD010000017">
    <property type="protein sequence ID" value="KAG1778082.1"/>
    <property type="molecule type" value="Genomic_DNA"/>
</dbReference>
<evidence type="ECO:0000313" key="2">
    <source>
        <dbReference type="Proteomes" id="UP000714275"/>
    </source>
</evidence>
<reference evidence="1" key="1">
    <citation type="journal article" date="2020" name="New Phytol.">
        <title>Comparative genomics reveals dynamic genome evolution in host specialist ectomycorrhizal fungi.</title>
        <authorList>
            <person name="Lofgren L.A."/>
            <person name="Nguyen N.H."/>
            <person name="Vilgalys R."/>
            <person name="Ruytinx J."/>
            <person name="Liao H.L."/>
            <person name="Branco S."/>
            <person name="Kuo A."/>
            <person name="LaButti K."/>
            <person name="Lipzen A."/>
            <person name="Andreopoulos W."/>
            <person name="Pangilinan J."/>
            <person name="Riley R."/>
            <person name="Hundley H."/>
            <person name="Na H."/>
            <person name="Barry K."/>
            <person name="Grigoriev I.V."/>
            <person name="Stajich J.E."/>
            <person name="Kennedy P.G."/>
        </authorList>
    </citation>
    <scope>NUCLEOTIDE SEQUENCE</scope>
    <source>
        <strain evidence="1">DOB743</strain>
    </source>
</reference>
<dbReference type="Proteomes" id="UP000714275">
    <property type="component" value="Unassembled WGS sequence"/>
</dbReference>
<dbReference type="AlphaFoldDB" id="A0A9P7D3T7"/>
<accession>A0A9P7D3T7</accession>
<name>A0A9P7D3T7_9AGAM</name>
<sequence>MSIMGHESKLATCRPTSNIDYDLLQHYYLNNCWPHSPSPSYLTGVRGQQSNLHPKPKCPCKNDLSSANDGLDCDNDNKFECNFGIQSCAIKKNKNVKGTANPTTLRFFPPLWIRLLDFVKANFRQHLAVSMWDMMAEAIIYWQEQKRQLEKGYYPKYKAEMAIVYAGTDF</sequence>
<protein>
    <submittedName>
        <fullName evidence="1">Uncharacterized protein</fullName>
    </submittedName>
</protein>